<evidence type="ECO:0000313" key="3">
    <source>
        <dbReference type="Proteomes" id="UP000585721"/>
    </source>
</evidence>
<dbReference type="CDD" id="cd06532">
    <property type="entry name" value="Glyco_transf_25"/>
    <property type="match status" value="1"/>
</dbReference>
<dbReference type="Pfam" id="PF01755">
    <property type="entry name" value="Glyco_transf_25"/>
    <property type="match status" value="1"/>
</dbReference>
<dbReference type="EMBL" id="JACHGR010000009">
    <property type="protein sequence ID" value="MBB6056693.1"/>
    <property type="molecule type" value="Genomic_DNA"/>
</dbReference>
<evidence type="ECO:0000313" key="2">
    <source>
        <dbReference type="EMBL" id="MBB6056693.1"/>
    </source>
</evidence>
<evidence type="ECO:0000259" key="1">
    <source>
        <dbReference type="Pfam" id="PF01755"/>
    </source>
</evidence>
<accession>A0A841GSD7</accession>
<gene>
    <name evidence="2" type="ORF">HNR75_002632</name>
</gene>
<name>A0A841GSD7_9GAMM</name>
<proteinExistence type="predicted"/>
<protein>
    <submittedName>
        <fullName evidence="2">Glycosyl transferase family 25</fullName>
    </submittedName>
</protein>
<sequence>MTYSTYVISLSNELVRQKSILTQFNKLNSIFEFEYAVDFRFVDINKVDDFYIKSTCSSLNRNLTKGEIGCSLSHINVYKKLLESNETWAWIVEDDALLERVDIKILDELIQCSEKQGNDVVILGYSKLASDEEKIFYLKEPLKAKSMLECGAILGRPWKNWTCGTVSYLINKNGAKKILDRFESVCNKVETVADDWNFFEKHCSVNILHCRPLLVFENFNAYKSSLEDERAVIAKKSIKWLDSIRVIRGFMRKAIMDIK</sequence>
<keyword evidence="2" id="KW-0808">Transferase</keyword>
<dbReference type="GO" id="GO:0016740">
    <property type="term" value="F:transferase activity"/>
    <property type="evidence" value="ECO:0007669"/>
    <property type="project" value="UniProtKB-KW"/>
</dbReference>
<dbReference type="AlphaFoldDB" id="A0A841GSD7"/>
<dbReference type="RefSeq" id="WP_188027413.1">
    <property type="nucleotide sequence ID" value="NZ_JACHGR010000009.1"/>
</dbReference>
<organism evidence="2 3">
    <name type="scientific">Tolumonas osonensis</name>
    <dbReference type="NCBI Taxonomy" id="675874"/>
    <lineage>
        <taxon>Bacteria</taxon>
        <taxon>Pseudomonadati</taxon>
        <taxon>Pseudomonadota</taxon>
        <taxon>Gammaproteobacteria</taxon>
        <taxon>Aeromonadales</taxon>
        <taxon>Aeromonadaceae</taxon>
        <taxon>Tolumonas</taxon>
    </lineage>
</organism>
<feature type="domain" description="Glycosyl transferase family 25" evidence="1">
    <location>
        <begin position="5"/>
        <end position="186"/>
    </location>
</feature>
<keyword evidence="3" id="KW-1185">Reference proteome</keyword>
<dbReference type="Proteomes" id="UP000585721">
    <property type="component" value="Unassembled WGS sequence"/>
</dbReference>
<reference evidence="2 3" key="1">
    <citation type="submission" date="2020-08" db="EMBL/GenBank/DDBJ databases">
        <title>Genomic Encyclopedia of Type Strains, Phase IV (KMG-IV): sequencing the most valuable type-strain genomes for metagenomic binning, comparative biology and taxonomic classification.</title>
        <authorList>
            <person name="Goeker M."/>
        </authorList>
    </citation>
    <scope>NUCLEOTIDE SEQUENCE [LARGE SCALE GENOMIC DNA]</scope>
    <source>
        <strain evidence="2 3">DSM 22975</strain>
    </source>
</reference>
<comment type="caution">
    <text evidence="2">The sequence shown here is derived from an EMBL/GenBank/DDBJ whole genome shotgun (WGS) entry which is preliminary data.</text>
</comment>
<dbReference type="InterPro" id="IPR002654">
    <property type="entry name" value="Glyco_trans_25"/>
</dbReference>